<evidence type="ECO:0000313" key="3">
    <source>
        <dbReference type="EMBL" id="CAE0695734.1"/>
    </source>
</evidence>
<dbReference type="InterPro" id="IPR043653">
    <property type="entry name" value="DUF5880"/>
</dbReference>
<protein>
    <recommendedName>
        <fullName evidence="2">DUF5880 domain-containing protein</fullName>
    </recommendedName>
</protein>
<dbReference type="Proteomes" id="UP000789595">
    <property type="component" value="Unassembled WGS sequence"/>
</dbReference>
<dbReference type="EMBL" id="HBIW01013014">
    <property type="protein sequence ID" value="CAE0695735.1"/>
    <property type="molecule type" value="Transcribed_RNA"/>
</dbReference>
<gene>
    <name evidence="3" type="ORF">PCAL00307_LOCUS11170</name>
    <name evidence="4" type="ORF">PCAL00307_LOCUS11171</name>
    <name evidence="5" type="ORF">PECAL_4P01070</name>
</gene>
<dbReference type="EMBL" id="HBIW01013013">
    <property type="protein sequence ID" value="CAE0695734.1"/>
    <property type="molecule type" value="Transcribed_RNA"/>
</dbReference>
<name>A0A6S8UKM5_9STRA</name>
<dbReference type="AlphaFoldDB" id="A0A6S8UKM5"/>
<evidence type="ECO:0000313" key="6">
    <source>
        <dbReference type="Proteomes" id="UP000789595"/>
    </source>
</evidence>
<dbReference type="Pfam" id="PF19208">
    <property type="entry name" value="DUF5880"/>
    <property type="match status" value="1"/>
</dbReference>
<reference evidence="5" key="2">
    <citation type="submission" date="2021-11" db="EMBL/GenBank/DDBJ databases">
        <authorList>
            <consortium name="Genoscope - CEA"/>
            <person name="William W."/>
        </authorList>
    </citation>
    <scope>NUCLEOTIDE SEQUENCE</scope>
</reference>
<feature type="compositionally biased region" description="Acidic residues" evidence="1">
    <location>
        <begin position="354"/>
        <end position="364"/>
    </location>
</feature>
<feature type="compositionally biased region" description="Basic and acidic residues" evidence="1">
    <location>
        <begin position="343"/>
        <end position="353"/>
    </location>
</feature>
<evidence type="ECO:0000259" key="2">
    <source>
        <dbReference type="Pfam" id="PF19208"/>
    </source>
</evidence>
<organism evidence="3">
    <name type="scientific">Pelagomonas calceolata</name>
    <dbReference type="NCBI Taxonomy" id="35677"/>
    <lineage>
        <taxon>Eukaryota</taxon>
        <taxon>Sar</taxon>
        <taxon>Stramenopiles</taxon>
        <taxon>Ochrophyta</taxon>
        <taxon>Pelagophyceae</taxon>
        <taxon>Pelagomonadales</taxon>
        <taxon>Pelagomonadaceae</taxon>
        <taxon>Pelagomonas</taxon>
    </lineage>
</organism>
<feature type="domain" description="DUF5880" evidence="2">
    <location>
        <begin position="38"/>
        <end position="133"/>
    </location>
</feature>
<reference evidence="3" key="1">
    <citation type="submission" date="2021-01" db="EMBL/GenBank/DDBJ databases">
        <authorList>
            <person name="Corre E."/>
            <person name="Pelletier E."/>
            <person name="Niang G."/>
            <person name="Scheremetjew M."/>
            <person name="Finn R."/>
            <person name="Kale V."/>
            <person name="Holt S."/>
            <person name="Cochrane G."/>
            <person name="Meng A."/>
            <person name="Brown T."/>
            <person name="Cohen L."/>
        </authorList>
    </citation>
    <scope>NUCLEOTIDE SEQUENCE</scope>
    <source>
        <strain evidence="3">CCMP1756</strain>
    </source>
</reference>
<accession>A0A6S8UKM5</accession>
<dbReference type="EMBL" id="CAKKNE010000004">
    <property type="protein sequence ID" value="CAH0372946.1"/>
    <property type="molecule type" value="Genomic_DNA"/>
</dbReference>
<feature type="compositionally biased region" description="Basic and acidic residues" evidence="1">
    <location>
        <begin position="192"/>
        <end position="205"/>
    </location>
</feature>
<feature type="compositionally biased region" description="Basic and acidic residues" evidence="1">
    <location>
        <begin position="409"/>
        <end position="419"/>
    </location>
</feature>
<dbReference type="OrthoDB" id="47487at2759"/>
<feature type="region of interest" description="Disordered" evidence="1">
    <location>
        <begin position="136"/>
        <end position="247"/>
    </location>
</feature>
<keyword evidence="6" id="KW-1185">Reference proteome</keyword>
<evidence type="ECO:0000313" key="5">
    <source>
        <dbReference type="EMBL" id="CAH0372946.1"/>
    </source>
</evidence>
<sequence length="440" mass="47552">MDGGLAETLVGAMLGGGGDGIRDMMNAATGVCKCVRMNPDGSTEEIDLDMTPSQRKVHEALGGGEVTFLGQWEPLGVFLVARRDADEETETFQGTLPKPFDACKGEFQGAVVMTRTLECGKPADFTLAEFQEFAAKKPEPWQEMPIEEEEEEPLETIEEGDEDSDSSSDGGEFEAESSSDDDGADDEFEEMMMEKLVADFTRENGRAPTMEESVGLRSALQEKLGSKESSDDDEDEEEEEENNGEVRAAFLQSCLTKFAKEHGRDPSDEERAGIEKTVDAKLEASDGEALVVEKVVAHFTAHHGRAPSAAEVEEVLEKLAAAEEAAPEEAAEEAAATPEEAAADSKKRPREEEAAAEEDGEEPGILEQLMALFKENHGRDPTEAEVQQWRDTLREAAEEADAGVVAAAPKEDNTPRGKAPEPVAQVSVEPAAKKQRVAEA</sequence>
<evidence type="ECO:0000256" key="1">
    <source>
        <dbReference type="SAM" id="MobiDB-lite"/>
    </source>
</evidence>
<proteinExistence type="predicted"/>
<feature type="compositionally biased region" description="Acidic residues" evidence="1">
    <location>
        <begin position="145"/>
        <end position="191"/>
    </location>
</feature>
<evidence type="ECO:0000313" key="4">
    <source>
        <dbReference type="EMBL" id="CAE0695735.1"/>
    </source>
</evidence>
<feature type="region of interest" description="Disordered" evidence="1">
    <location>
        <begin position="319"/>
        <end position="440"/>
    </location>
</feature>
<feature type="compositionally biased region" description="Acidic residues" evidence="1">
    <location>
        <begin position="230"/>
        <end position="243"/>
    </location>
</feature>